<comment type="caution">
    <text evidence="1">The sequence shown here is derived from an EMBL/GenBank/DDBJ whole genome shotgun (WGS) entry which is preliminary data.</text>
</comment>
<proteinExistence type="predicted"/>
<dbReference type="Proteomes" id="UP000005845">
    <property type="component" value="Unassembled WGS sequence"/>
</dbReference>
<reference evidence="1 2" key="1">
    <citation type="submission" date="2012-02" db="EMBL/GenBank/DDBJ databases">
        <title>Whole genome shotgun sequence of Gordonia sputi NBRC 100414.</title>
        <authorList>
            <person name="Yoshida I."/>
            <person name="Hosoyama A."/>
            <person name="Tsuchikane K."/>
            <person name="Katsumata H."/>
            <person name="Yamazaki S."/>
            <person name="Fujita N."/>
        </authorList>
    </citation>
    <scope>NUCLEOTIDE SEQUENCE [LARGE SCALE GENOMIC DNA]</scope>
    <source>
        <strain evidence="1 2">NBRC 100414</strain>
    </source>
</reference>
<gene>
    <name evidence="1" type="ORF">GOSPT_021_00020</name>
</gene>
<name>H5TVZ7_9ACTN</name>
<evidence type="ECO:0000313" key="2">
    <source>
        <dbReference type="Proteomes" id="UP000005845"/>
    </source>
</evidence>
<dbReference type="EMBL" id="BAFC01000021">
    <property type="protein sequence ID" value="GAB37655.1"/>
    <property type="molecule type" value="Genomic_DNA"/>
</dbReference>
<dbReference type="AlphaFoldDB" id="H5TVZ7"/>
<sequence>MLPIRLRHRLRLQTRCPGCGQVPFSDTTWLGSHGPPWHCPQRCPRESADRKVRPFCRHDLRDATVIEANDDLCTAQRYLTALAEATDIDDPTSRYDRTAATTRFEAFCDLAADKVGIEALVTLGAHQERQQIR</sequence>
<keyword evidence="2" id="KW-1185">Reference proteome</keyword>
<protein>
    <submittedName>
        <fullName evidence="1">Uncharacterized protein</fullName>
    </submittedName>
</protein>
<organism evidence="1 2">
    <name type="scientific">Gordonia sputi NBRC 100414</name>
    <dbReference type="NCBI Taxonomy" id="1089453"/>
    <lineage>
        <taxon>Bacteria</taxon>
        <taxon>Bacillati</taxon>
        <taxon>Actinomycetota</taxon>
        <taxon>Actinomycetes</taxon>
        <taxon>Mycobacteriales</taxon>
        <taxon>Gordoniaceae</taxon>
        <taxon>Gordonia</taxon>
    </lineage>
</organism>
<evidence type="ECO:0000313" key="1">
    <source>
        <dbReference type="EMBL" id="GAB37655.1"/>
    </source>
</evidence>
<accession>H5TVZ7</accession>